<name>A0A834SBT9_9FABA</name>
<dbReference type="Proteomes" id="UP000634136">
    <property type="component" value="Unassembled WGS sequence"/>
</dbReference>
<reference evidence="1" key="1">
    <citation type="submission" date="2020-09" db="EMBL/GenBank/DDBJ databases">
        <title>Genome-Enabled Discovery of Anthraquinone Biosynthesis in Senna tora.</title>
        <authorList>
            <person name="Kang S.-H."/>
            <person name="Pandey R.P."/>
            <person name="Lee C.-M."/>
            <person name="Sim J.-S."/>
            <person name="Jeong J.-T."/>
            <person name="Choi B.-S."/>
            <person name="Jung M."/>
            <person name="Ginzburg D."/>
            <person name="Zhao K."/>
            <person name="Won S.Y."/>
            <person name="Oh T.-J."/>
            <person name="Yu Y."/>
            <person name="Kim N.-H."/>
            <person name="Lee O.R."/>
            <person name="Lee T.-H."/>
            <person name="Bashyal P."/>
            <person name="Kim T.-S."/>
            <person name="Lee W.-H."/>
            <person name="Kawkins C."/>
            <person name="Kim C.-K."/>
            <person name="Kim J.S."/>
            <person name="Ahn B.O."/>
            <person name="Rhee S.Y."/>
            <person name="Sohng J.K."/>
        </authorList>
    </citation>
    <scope>NUCLEOTIDE SEQUENCE</scope>
    <source>
        <tissue evidence="1">Leaf</tissue>
    </source>
</reference>
<keyword evidence="2" id="KW-1185">Reference proteome</keyword>
<organism evidence="1 2">
    <name type="scientific">Senna tora</name>
    <dbReference type="NCBI Taxonomy" id="362788"/>
    <lineage>
        <taxon>Eukaryota</taxon>
        <taxon>Viridiplantae</taxon>
        <taxon>Streptophyta</taxon>
        <taxon>Embryophyta</taxon>
        <taxon>Tracheophyta</taxon>
        <taxon>Spermatophyta</taxon>
        <taxon>Magnoliopsida</taxon>
        <taxon>eudicotyledons</taxon>
        <taxon>Gunneridae</taxon>
        <taxon>Pentapetalae</taxon>
        <taxon>rosids</taxon>
        <taxon>fabids</taxon>
        <taxon>Fabales</taxon>
        <taxon>Fabaceae</taxon>
        <taxon>Caesalpinioideae</taxon>
        <taxon>Cassia clade</taxon>
        <taxon>Senna</taxon>
    </lineage>
</organism>
<accession>A0A834SBT9</accession>
<comment type="caution">
    <text evidence="1">The sequence shown here is derived from an EMBL/GenBank/DDBJ whole genome shotgun (WGS) entry which is preliminary data.</text>
</comment>
<protein>
    <submittedName>
        <fullName evidence="1">Uncharacterized protein</fullName>
    </submittedName>
</protein>
<evidence type="ECO:0000313" key="2">
    <source>
        <dbReference type="Proteomes" id="UP000634136"/>
    </source>
</evidence>
<gene>
    <name evidence="1" type="ORF">G2W53_044698</name>
</gene>
<evidence type="ECO:0000313" key="1">
    <source>
        <dbReference type="EMBL" id="KAF7800830.1"/>
    </source>
</evidence>
<dbReference type="EMBL" id="JAAIUW010000153">
    <property type="protein sequence ID" value="KAF7800830.1"/>
    <property type="molecule type" value="Genomic_DNA"/>
</dbReference>
<sequence>MNRASPAGTKMGLNKTKTGFAQDQAYDCPGWLEDSWVSSGWSDMMRTKWGLRAQEMKNILASKRFN</sequence>
<dbReference type="AlphaFoldDB" id="A0A834SBT9"/>
<proteinExistence type="predicted"/>